<dbReference type="Pfam" id="PF00076">
    <property type="entry name" value="RRM_1"/>
    <property type="match status" value="1"/>
</dbReference>
<keyword evidence="5" id="KW-1185">Reference proteome</keyword>
<proteinExistence type="predicted"/>
<dbReference type="PROSITE" id="PS50102">
    <property type="entry name" value="RRM"/>
    <property type="match status" value="1"/>
</dbReference>
<dbReference type="GeneID" id="92374198"/>
<dbReference type="Gene3D" id="3.30.70.330">
    <property type="match status" value="1"/>
</dbReference>
<protein>
    <submittedName>
        <fullName evidence="4">U2 small nuclear ribonucleoprotein B, putative</fullName>
    </submittedName>
</protein>
<dbReference type="SUPFAM" id="SSF54928">
    <property type="entry name" value="RNA-binding domain, RBD"/>
    <property type="match status" value="1"/>
</dbReference>
<reference evidence="4" key="1">
    <citation type="submission" date="2016-09" db="EMBL/GenBank/DDBJ databases">
        <authorList>
            <person name="Hebert L."/>
            <person name="Moumen B."/>
        </authorList>
    </citation>
    <scope>NUCLEOTIDE SEQUENCE [LARGE SCALE GENOMIC DNA]</scope>
    <source>
        <strain evidence="4">OVI</strain>
    </source>
</reference>
<sequence length="117" mass="13627">MGEPKQTLYIRGLPDKPSAEEVRRLLYLYCTQFGPVIDVLYCKSKSMYGQAFVVFTDVATATNARRELHERQFYGRIIQAFYAKRQSFSADPGERRRRDLRQERVSGGKRRRDTQAG</sequence>
<dbReference type="VEuPathDB" id="TriTrypDB:TEOVI_000025800"/>
<dbReference type="SMART" id="SM00360">
    <property type="entry name" value="RRM"/>
    <property type="match status" value="1"/>
</dbReference>
<dbReference type="AlphaFoldDB" id="A0A1G4I334"/>
<evidence type="ECO:0000256" key="2">
    <source>
        <dbReference type="SAM" id="MobiDB-lite"/>
    </source>
</evidence>
<dbReference type="GO" id="GO:1990904">
    <property type="term" value="C:ribonucleoprotein complex"/>
    <property type="evidence" value="ECO:0007669"/>
    <property type="project" value="UniProtKB-KW"/>
</dbReference>
<dbReference type="GO" id="GO:0003723">
    <property type="term" value="F:RNA binding"/>
    <property type="evidence" value="ECO:0007669"/>
    <property type="project" value="UniProtKB-UniRule"/>
</dbReference>
<evidence type="ECO:0000313" key="4">
    <source>
        <dbReference type="EMBL" id="SCU66048.1"/>
    </source>
</evidence>
<evidence type="ECO:0000256" key="1">
    <source>
        <dbReference type="PROSITE-ProRule" id="PRU00176"/>
    </source>
</evidence>
<gene>
    <name evidence="4" type="ORF">TEOVI_000025800</name>
</gene>
<organism evidence="4 5">
    <name type="scientific">Trypanosoma equiperdum</name>
    <dbReference type="NCBI Taxonomy" id="5694"/>
    <lineage>
        <taxon>Eukaryota</taxon>
        <taxon>Discoba</taxon>
        <taxon>Euglenozoa</taxon>
        <taxon>Kinetoplastea</taxon>
        <taxon>Metakinetoplastina</taxon>
        <taxon>Trypanosomatida</taxon>
        <taxon>Trypanosomatidae</taxon>
        <taxon>Trypanosoma</taxon>
    </lineage>
</organism>
<dbReference type="InterPro" id="IPR035979">
    <property type="entry name" value="RBD_domain_sf"/>
</dbReference>
<feature type="domain" description="RRM" evidence="3">
    <location>
        <begin position="6"/>
        <end position="85"/>
    </location>
</feature>
<evidence type="ECO:0000259" key="3">
    <source>
        <dbReference type="PROSITE" id="PS50102"/>
    </source>
</evidence>
<comment type="caution">
    <text evidence="4">The sequence shown here is derived from an EMBL/GenBank/DDBJ whole genome shotgun (WGS) entry which is preliminary data.</text>
</comment>
<dbReference type="CDD" id="cd12246">
    <property type="entry name" value="RRM1_U1A_like"/>
    <property type="match status" value="1"/>
</dbReference>
<name>A0A1G4I334_TRYEQ</name>
<dbReference type="InterPro" id="IPR000504">
    <property type="entry name" value="RRM_dom"/>
</dbReference>
<accession>A0A1G4I334</accession>
<dbReference type="Proteomes" id="UP000195570">
    <property type="component" value="Unassembled WGS sequence"/>
</dbReference>
<dbReference type="FunFam" id="3.30.70.330:FF:000824">
    <property type="entry name" value="U2 small nuclear ribonucleoprotein B"/>
    <property type="match status" value="1"/>
</dbReference>
<dbReference type="InterPro" id="IPR012677">
    <property type="entry name" value="Nucleotide-bd_a/b_plait_sf"/>
</dbReference>
<keyword evidence="4" id="KW-0687">Ribonucleoprotein</keyword>
<keyword evidence="1" id="KW-0694">RNA-binding</keyword>
<feature type="region of interest" description="Disordered" evidence="2">
    <location>
        <begin position="88"/>
        <end position="117"/>
    </location>
</feature>
<dbReference type="EMBL" id="CZPT02000499">
    <property type="protein sequence ID" value="SCU66048.1"/>
    <property type="molecule type" value="Genomic_DNA"/>
</dbReference>
<evidence type="ECO:0000313" key="5">
    <source>
        <dbReference type="Proteomes" id="UP000195570"/>
    </source>
</evidence>
<feature type="compositionally biased region" description="Basic residues" evidence="2">
    <location>
        <begin position="107"/>
        <end position="117"/>
    </location>
</feature>
<dbReference type="RefSeq" id="XP_067077538.1">
    <property type="nucleotide sequence ID" value="XM_067221437.1"/>
</dbReference>
<feature type="compositionally biased region" description="Basic and acidic residues" evidence="2">
    <location>
        <begin position="92"/>
        <end position="106"/>
    </location>
</feature>